<dbReference type="EMBL" id="VOTZ01000006">
    <property type="protein sequence ID" value="MCQ1538179.1"/>
    <property type="molecule type" value="Genomic_DNA"/>
</dbReference>
<name>A0ABD4TJ19_9EURY</name>
<gene>
    <name evidence="2" type="ORF">FTO68_04125</name>
</gene>
<dbReference type="AlphaFoldDB" id="A0ABD4TJ19"/>
<proteinExistence type="predicted"/>
<accession>A0ABD4TJ19</accession>
<keyword evidence="1" id="KW-1277">Toxin-antitoxin system</keyword>
<evidence type="ECO:0000313" key="2">
    <source>
        <dbReference type="EMBL" id="MCQ1538179.1"/>
    </source>
</evidence>
<dbReference type="Pfam" id="PF02697">
    <property type="entry name" value="VAPB_antitox"/>
    <property type="match status" value="1"/>
</dbReference>
<organism evidence="2 3">
    <name type="scientific">Methanocalculus taiwanensis</name>
    <dbReference type="NCBI Taxonomy" id="106207"/>
    <lineage>
        <taxon>Archaea</taxon>
        <taxon>Methanobacteriati</taxon>
        <taxon>Methanobacteriota</taxon>
        <taxon>Stenosarchaea group</taxon>
        <taxon>Methanomicrobia</taxon>
        <taxon>Methanomicrobiales</taxon>
        <taxon>Methanocalculaceae</taxon>
        <taxon>Methanocalculus</taxon>
    </lineage>
</organism>
<evidence type="ECO:0000313" key="3">
    <source>
        <dbReference type="Proteomes" id="UP001524383"/>
    </source>
</evidence>
<evidence type="ECO:0000256" key="1">
    <source>
        <dbReference type="ARBA" id="ARBA00022649"/>
    </source>
</evidence>
<reference evidence="2 3" key="1">
    <citation type="submission" date="2019-08" db="EMBL/GenBank/DDBJ databases">
        <authorList>
            <person name="Chen S.-C."/>
            <person name="Lai M.-C."/>
            <person name="You Y.-T."/>
        </authorList>
    </citation>
    <scope>NUCLEOTIDE SEQUENCE [LARGE SCALE GENOMIC DNA]</scope>
    <source>
        <strain evidence="2 3">P2F9704a</strain>
    </source>
</reference>
<protein>
    <submittedName>
        <fullName evidence="2">Antitoxin</fullName>
    </submittedName>
</protein>
<keyword evidence="3" id="KW-1185">Reference proteome</keyword>
<dbReference type="RefSeq" id="WP_255332124.1">
    <property type="nucleotide sequence ID" value="NZ_VOTZ01000006.1"/>
</dbReference>
<comment type="caution">
    <text evidence="2">The sequence shown here is derived from an EMBL/GenBank/DDBJ whole genome shotgun (WGS) entry which is preliminary data.</text>
</comment>
<dbReference type="Proteomes" id="UP001524383">
    <property type="component" value="Unassembled WGS sequence"/>
</dbReference>
<dbReference type="InterPro" id="IPR003847">
    <property type="entry name" value="Put_antitoxin"/>
</dbReference>
<sequence length="71" mass="8105">MKTITIRDSTYTVLKKLKEPGMSFSDAIDHLLETRGEGLRRRFGALSKSTVLDEIEETAEETRRSATFRTL</sequence>